<dbReference type="EMBL" id="JAGVRK010000001">
    <property type="protein sequence ID" value="MBS2967509.1"/>
    <property type="molecule type" value="Genomic_DNA"/>
</dbReference>
<proteinExistence type="inferred from homology"/>
<dbReference type="Gene3D" id="3.90.226.10">
    <property type="entry name" value="2-enoyl-CoA Hydratase, Chain A, domain 1"/>
    <property type="match status" value="1"/>
</dbReference>
<dbReference type="PROSITE" id="PS00166">
    <property type="entry name" value="ENOYL_COA_HYDRATASE"/>
    <property type="match status" value="1"/>
</dbReference>
<evidence type="ECO:0000256" key="2">
    <source>
        <dbReference type="ARBA" id="ARBA00023239"/>
    </source>
</evidence>
<dbReference type="CDD" id="cd06558">
    <property type="entry name" value="crotonase-like"/>
    <property type="match status" value="1"/>
</dbReference>
<evidence type="ECO:0000313" key="5">
    <source>
        <dbReference type="Proteomes" id="UP000682403"/>
    </source>
</evidence>
<organism evidence="4 5">
    <name type="scientific">Metabacillus flavus</name>
    <dbReference type="NCBI Taxonomy" id="2823519"/>
    <lineage>
        <taxon>Bacteria</taxon>
        <taxon>Bacillati</taxon>
        <taxon>Bacillota</taxon>
        <taxon>Bacilli</taxon>
        <taxon>Bacillales</taxon>
        <taxon>Bacillaceae</taxon>
        <taxon>Metabacillus</taxon>
    </lineage>
</organism>
<dbReference type="RefSeq" id="WP_211556005.1">
    <property type="nucleotide sequence ID" value="NZ_JAGVRK010000001.1"/>
</dbReference>
<gene>
    <name evidence="4" type="ORF">J9317_01785</name>
</gene>
<keyword evidence="2" id="KW-0456">Lyase</keyword>
<dbReference type="InterPro" id="IPR014748">
    <property type="entry name" value="Enoyl-CoA_hydra_C"/>
</dbReference>
<dbReference type="InterPro" id="IPR001753">
    <property type="entry name" value="Enoyl-CoA_hydra/iso"/>
</dbReference>
<keyword evidence="5" id="KW-1185">Reference proteome</keyword>
<dbReference type="Proteomes" id="UP000682403">
    <property type="component" value="Unassembled WGS sequence"/>
</dbReference>
<evidence type="ECO:0000313" key="4">
    <source>
        <dbReference type="EMBL" id="MBS2967509.1"/>
    </source>
</evidence>
<evidence type="ECO:0000256" key="3">
    <source>
        <dbReference type="RuleBase" id="RU003707"/>
    </source>
</evidence>
<name>A0ABS5L9V3_9BACI</name>
<reference evidence="4 5" key="1">
    <citation type="submission" date="2021-04" db="EMBL/GenBank/DDBJ databases">
        <title>Metabacillus sp. strain KIGAM252 whole genome sequence.</title>
        <authorList>
            <person name="Seo M.-J."/>
            <person name="Cho E.-S."/>
            <person name="Hwang C.Y."/>
            <person name="Yoon D.J."/>
        </authorList>
    </citation>
    <scope>NUCLEOTIDE SEQUENCE [LARGE SCALE GENOMIC DNA]</scope>
    <source>
        <strain evidence="4 5">KIGAM252</strain>
    </source>
</reference>
<sequence length="258" mass="28685">MKNLIFEKKNGIAYVTLNRPESLNCFNFEMLSELGVLTEELRHDREIRVVIFTGAGDKSFSSGADLKERRTLGEDDVRRNVLKIRTVFHEISKLPQVTIAAVNGYAFGGGFELMLACDFRLAAGHAKMGLTETSWAIIPGAGGTQRLPRLIGEARAKELILTARKIDAEQAYKYGILTKTVPGPELMKECEHLAQEILRNGPVAVEQAKYAISAGMETDLESGLNIEAEAYEQTIPTYDRREALLAFSEKRTPEFMGK</sequence>
<comment type="similarity">
    <text evidence="1 3">Belongs to the enoyl-CoA hydratase/isomerase family.</text>
</comment>
<accession>A0ABS5L9V3</accession>
<dbReference type="Gene3D" id="1.10.12.10">
    <property type="entry name" value="Lyase 2-enoyl-coa Hydratase, Chain A, domain 2"/>
    <property type="match status" value="1"/>
</dbReference>
<dbReference type="InterPro" id="IPR029045">
    <property type="entry name" value="ClpP/crotonase-like_dom_sf"/>
</dbReference>
<protein>
    <submittedName>
        <fullName evidence="4">Enoyl-CoA hydratase/isomerase family protein</fullName>
    </submittedName>
</protein>
<dbReference type="Pfam" id="PF00378">
    <property type="entry name" value="ECH_1"/>
    <property type="match status" value="1"/>
</dbReference>
<comment type="caution">
    <text evidence="4">The sequence shown here is derived from an EMBL/GenBank/DDBJ whole genome shotgun (WGS) entry which is preliminary data.</text>
</comment>
<dbReference type="PANTHER" id="PTHR11941">
    <property type="entry name" value="ENOYL-COA HYDRATASE-RELATED"/>
    <property type="match status" value="1"/>
</dbReference>
<dbReference type="SUPFAM" id="SSF52096">
    <property type="entry name" value="ClpP/crotonase"/>
    <property type="match status" value="1"/>
</dbReference>
<dbReference type="PANTHER" id="PTHR11941:SF54">
    <property type="entry name" value="ENOYL-COA HYDRATASE, MITOCHONDRIAL"/>
    <property type="match status" value="1"/>
</dbReference>
<evidence type="ECO:0000256" key="1">
    <source>
        <dbReference type="ARBA" id="ARBA00005254"/>
    </source>
</evidence>
<dbReference type="InterPro" id="IPR018376">
    <property type="entry name" value="Enoyl-CoA_hyd/isom_CS"/>
</dbReference>